<dbReference type="InterPro" id="IPR037066">
    <property type="entry name" value="Plug_dom_sf"/>
</dbReference>
<evidence type="ECO:0000259" key="10">
    <source>
        <dbReference type="Pfam" id="PF07715"/>
    </source>
</evidence>
<evidence type="ECO:0000256" key="8">
    <source>
        <dbReference type="PROSITE-ProRule" id="PRU01360"/>
    </source>
</evidence>
<dbReference type="GO" id="GO:0044718">
    <property type="term" value="P:siderophore transmembrane transport"/>
    <property type="evidence" value="ECO:0007669"/>
    <property type="project" value="TreeGrafter"/>
</dbReference>
<dbReference type="SUPFAM" id="SSF56935">
    <property type="entry name" value="Porins"/>
    <property type="match status" value="1"/>
</dbReference>
<comment type="subcellular location">
    <subcellularLocation>
        <location evidence="1 8">Cell outer membrane</location>
        <topology evidence="1 8">Multi-pass membrane protein</topology>
    </subcellularLocation>
</comment>
<dbReference type="STRING" id="880073.Cabys_25"/>
<dbReference type="InterPro" id="IPR008969">
    <property type="entry name" value="CarboxyPept-like_regulatory"/>
</dbReference>
<accession>H1XV52</accession>
<dbReference type="GO" id="GO:0015344">
    <property type="term" value="F:siderophore uptake transmembrane transporter activity"/>
    <property type="evidence" value="ECO:0007669"/>
    <property type="project" value="TreeGrafter"/>
</dbReference>
<evidence type="ECO:0000256" key="5">
    <source>
        <dbReference type="ARBA" id="ARBA00022729"/>
    </source>
</evidence>
<evidence type="ECO:0000313" key="12">
    <source>
        <dbReference type="Proteomes" id="UP000004671"/>
    </source>
</evidence>
<protein>
    <submittedName>
        <fullName evidence="11">TonB-dependent receptor</fullName>
    </submittedName>
</protein>
<dbReference type="PaxDb" id="880073-Calab_0924"/>
<dbReference type="Gene3D" id="2.170.130.10">
    <property type="entry name" value="TonB-dependent receptor, plug domain"/>
    <property type="match status" value="1"/>
</dbReference>
<evidence type="ECO:0000256" key="1">
    <source>
        <dbReference type="ARBA" id="ARBA00004571"/>
    </source>
</evidence>
<dbReference type="InParanoid" id="H1XV52"/>
<dbReference type="Pfam" id="PF07715">
    <property type="entry name" value="Plug"/>
    <property type="match status" value="1"/>
</dbReference>
<comment type="similarity">
    <text evidence="8">Belongs to the TonB-dependent receptor family.</text>
</comment>
<dbReference type="AlphaFoldDB" id="H1XV52"/>
<feature type="signal peptide" evidence="9">
    <location>
        <begin position="1"/>
        <end position="21"/>
    </location>
</feature>
<evidence type="ECO:0000313" key="11">
    <source>
        <dbReference type="EMBL" id="EHO40558.1"/>
    </source>
</evidence>
<evidence type="ECO:0000256" key="4">
    <source>
        <dbReference type="ARBA" id="ARBA00022692"/>
    </source>
</evidence>
<keyword evidence="2 8" id="KW-0813">Transport</keyword>
<dbReference type="PANTHER" id="PTHR30069">
    <property type="entry name" value="TONB-DEPENDENT OUTER MEMBRANE RECEPTOR"/>
    <property type="match status" value="1"/>
</dbReference>
<feature type="domain" description="TonB-dependent receptor plug" evidence="10">
    <location>
        <begin position="124"/>
        <end position="221"/>
    </location>
</feature>
<reference evidence="11 12" key="1">
    <citation type="submission" date="2011-09" db="EMBL/GenBank/DDBJ databases">
        <title>The permanent draft genome of Caldithrix abyssi DSM 13497.</title>
        <authorList>
            <consortium name="US DOE Joint Genome Institute (JGI-PGF)"/>
            <person name="Lucas S."/>
            <person name="Han J."/>
            <person name="Lapidus A."/>
            <person name="Bruce D."/>
            <person name="Goodwin L."/>
            <person name="Pitluck S."/>
            <person name="Peters L."/>
            <person name="Kyrpides N."/>
            <person name="Mavromatis K."/>
            <person name="Ivanova N."/>
            <person name="Mikhailova N."/>
            <person name="Chertkov O."/>
            <person name="Detter J.C."/>
            <person name="Tapia R."/>
            <person name="Han C."/>
            <person name="Land M."/>
            <person name="Hauser L."/>
            <person name="Markowitz V."/>
            <person name="Cheng J.-F."/>
            <person name="Hugenholtz P."/>
            <person name="Woyke T."/>
            <person name="Wu D."/>
            <person name="Spring S."/>
            <person name="Brambilla E."/>
            <person name="Klenk H.-P."/>
            <person name="Eisen J.A."/>
        </authorList>
    </citation>
    <scope>NUCLEOTIDE SEQUENCE [LARGE SCALE GENOMIC DNA]</scope>
    <source>
        <strain evidence="11 12">DSM 13497</strain>
    </source>
</reference>
<dbReference type="RefSeq" id="WP_006927564.1">
    <property type="nucleotide sequence ID" value="NZ_CM001402.1"/>
</dbReference>
<dbReference type="Pfam" id="PF13715">
    <property type="entry name" value="CarbopepD_reg_2"/>
    <property type="match status" value="1"/>
</dbReference>
<keyword evidence="4 8" id="KW-0812">Transmembrane</keyword>
<dbReference type="EMBL" id="CM001402">
    <property type="protein sequence ID" value="EHO40558.1"/>
    <property type="molecule type" value="Genomic_DNA"/>
</dbReference>
<dbReference type="HOGENOM" id="CLU_012116_0_0_0"/>
<dbReference type="PROSITE" id="PS52016">
    <property type="entry name" value="TONB_DEPENDENT_REC_3"/>
    <property type="match status" value="1"/>
</dbReference>
<dbReference type="SUPFAM" id="SSF49464">
    <property type="entry name" value="Carboxypeptidase regulatory domain-like"/>
    <property type="match status" value="1"/>
</dbReference>
<keyword evidence="7 8" id="KW-0998">Cell outer membrane</keyword>
<keyword evidence="3 8" id="KW-1134">Transmembrane beta strand</keyword>
<keyword evidence="6 8" id="KW-0472">Membrane</keyword>
<evidence type="ECO:0000256" key="9">
    <source>
        <dbReference type="SAM" id="SignalP"/>
    </source>
</evidence>
<dbReference type="Gene3D" id="2.60.40.1120">
    <property type="entry name" value="Carboxypeptidase-like, regulatory domain"/>
    <property type="match status" value="1"/>
</dbReference>
<dbReference type="GO" id="GO:0009279">
    <property type="term" value="C:cell outer membrane"/>
    <property type="evidence" value="ECO:0007669"/>
    <property type="project" value="UniProtKB-SubCell"/>
</dbReference>
<dbReference type="PANTHER" id="PTHR30069:SF29">
    <property type="entry name" value="HEMOGLOBIN AND HEMOGLOBIN-HAPTOGLOBIN-BINDING PROTEIN 1-RELATED"/>
    <property type="match status" value="1"/>
</dbReference>
<dbReference type="Gene3D" id="2.40.170.20">
    <property type="entry name" value="TonB-dependent receptor, beta-barrel domain"/>
    <property type="match status" value="1"/>
</dbReference>
<proteinExistence type="inferred from homology"/>
<dbReference type="InterPro" id="IPR036942">
    <property type="entry name" value="Beta-barrel_TonB_sf"/>
</dbReference>
<name>H1XV52_CALAY</name>
<feature type="chain" id="PRO_5003557938" evidence="9">
    <location>
        <begin position="22"/>
        <end position="926"/>
    </location>
</feature>
<evidence type="ECO:0000256" key="6">
    <source>
        <dbReference type="ARBA" id="ARBA00023136"/>
    </source>
</evidence>
<gene>
    <name evidence="11" type="ORF">Calab_0924</name>
</gene>
<dbReference type="InterPro" id="IPR039426">
    <property type="entry name" value="TonB-dep_rcpt-like"/>
</dbReference>
<evidence type="ECO:0000256" key="7">
    <source>
        <dbReference type="ARBA" id="ARBA00023237"/>
    </source>
</evidence>
<dbReference type="InterPro" id="IPR012910">
    <property type="entry name" value="Plug_dom"/>
</dbReference>
<organism evidence="11 12">
    <name type="scientific">Caldithrix abyssi DSM 13497</name>
    <dbReference type="NCBI Taxonomy" id="880073"/>
    <lineage>
        <taxon>Bacteria</taxon>
        <taxon>Pseudomonadati</taxon>
        <taxon>Calditrichota</taxon>
        <taxon>Calditrichia</taxon>
        <taxon>Calditrichales</taxon>
        <taxon>Calditrichaceae</taxon>
        <taxon>Caldithrix</taxon>
    </lineage>
</organism>
<dbReference type="eggNOG" id="COG4771">
    <property type="taxonomic scope" value="Bacteria"/>
</dbReference>
<keyword evidence="11" id="KW-0675">Receptor</keyword>
<keyword evidence="12" id="KW-1185">Reference proteome</keyword>
<evidence type="ECO:0000256" key="2">
    <source>
        <dbReference type="ARBA" id="ARBA00022448"/>
    </source>
</evidence>
<evidence type="ECO:0000256" key="3">
    <source>
        <dbReference type="ARBA" id="ARBA00022452"/>
    </source>
</evidence>
<sequence length="926" mass="105978" precursor="true">MNNRMLTILSAIFFMAANIFAGTTGKIAGRVVDKSTGEPLPGANVYLEGTSFGSTTDLDGHYVILNVPPGNYTIVAQYIGYQEIKMTGIKVSIDLTTRIDFELPETTLETTEEIVVVGERKLIQKDITSSQASVSSEEIDVLPVTEMTDVLQLQAGITRDAGGGFHIRGGRSNEISYWVNGVSVTDAFDNSMGIEVDNNSIQELQVISGTFNAEYGNAMSGIINLVTKEGGRNYAGNIKIYAGDNLSNFTDYFYYIDHFDPLAEYNLQSSLSGPIPYTGKKLTFFANLRYNKNDGYLYGQRRYNPDGSWASADTLLPVSAKDDPEARYVEKNGKIYKVVPPMSGEPVPMNWSKKYNAQAKITYYALPTLKFNAEILYSSRNFQDYDHSYKWEPDGNVKKYSDSYNTWLSMTHTINPKTFYTVYGSFFQNEFQEYLYKNPYDPRYVYSDTLQPIAYAFRTAGTNNHRFDRMTRTYGLKMDFTSQVTNRHLIKFGLEGKWHVLNFDDYWLQAARDASGQIISPYQPMVPADTSHIRTKYTRRPREFAAYIQDKIEYEDMIINVGLRFDYFNSKGKVLVDPKDPNIYFPLREGLDKLPLSEREKYFYKDAKPKMQISPRLGIAYPISADGVIHFSYGHFLQIPSFVYLFNNGYYRVGETGQFYGPYGNPDLDAQRTVMYEIGLQQGLFGDFKIDVTGFYRDVRNWISTSPLYITYNRVTYSLYINKDYANVKGITLNLKKRYSNHYSFDISYTFQVAEGSNSTPEEEFNAARSNLEPTLILLPLDWDQRHLINGSFYVGGDTWGGSLIARFGTGLPYTPQITQYTSDRGIRWGLQKNSRRRPNQFSLDLRLHKNLVINGFKFTTFVNITNLLDNKIPINVFADTGKPDYTTVNVPDDPVKRPNTVEEYRKYPWHYAEPRRVQFGIDFNF</sequence>
<keyword evidence="5 9" id="KW-0732">Signal</keyword>
<dbReference type="Proteomes" id="UP000004671">
    <property type="component" value="Chromosome"/>
</dbReference>